<keyword evidence="2" id="KW-1185">Reference proteome</keyword>
<gene>
    <name evidence="1" type="ORF">BD289DRAFT_487345</name>
</gene>
<dbReference type="InParanoid" id="A0A2T2ZS58"/>
<evidence type="ECO:0000313" key="2">
    <source>
        <dbReference type="Proteomes" id="UP000241462"/>
    </source>
</evidence>
<organism evidence="1 2">
    <name type="scientific">Coniella lustricola</name>
    <dbReference type="NCBI Taxonomy" id="2025994"/>
    <lineage>
        <taxon>Eukaryota</taxon>
        <taxon>Fungi</taxon>
        <taxon>Dikarya</taxon>
        <taxon>Ascomycota</taxon>
        <taxon>Pezizomycotina</taxon>
        <taxon>Sordariomycetes</taxon>
        <taxon>Sordariomycetidae</taxon>
        <taxon>Diaporthales</taxon>
        <taxon>Schizoparmaceae</taxon>
        <taxon>Coniella</taxon>
    </lineage>
</organism>
<accession>A0A2T2ZS58</accession>
<dbReference type="STRING" id="2025994.A0A2T2ZS58"/>
<dbReference type="EMBL" id="KZ678841">
    <property type="protein sequence ID" value="PSR74684.1"/>
    <property type="molecule type" value="Genomic_DNA"/>
</dbReference>
<dbReference type="Proteomes" id="UP000241462">
    <property type="component" value="Unassembled WGS sequence"/>
</dbReference>
<protein>
    <submittedName>
        <fullName evidence="1">Uncharacterized protein</fullName>
    </submittedName>
</protein>
<dbReference type="OrthoDB" id="5230394at2759"/>
<proteinExistence type="predicted"/>
<sequence>MAASGHVNMMDDVLISNLSPVLLRSALRTLVSQGATTQRPFVEHIRRRLQETPPPLTDAQELFPQSLRGSNDGNHTSSGVVSQACSEYIALTRCVFSSKLAMEALP</sequence>
<name>A0A2T2ZS58_9PEZI</name>
<evidence type="ECO:0000313" key="1">
    <source>
        <dbReference type="EMBL" id="PSR74684.1"/>
    </source>
</evidence>
<dbReference type="AlphaFoldDB" id="A0A2T2ZS58"/>
<reference evidence="1 2" key="1">
    <citation type="journal article" date="2018" name="Mycol. Prog.">
        <title>Coniella lustricola, a new species from submerged detritus.</title>
        <authorList>
            <person name="Raudabaugh D.B."/>
            <person name="Iturriaga T."/>
            <person name="Carver A."/>
            <person name="Mondo S."/>
            <person name="Pangilinan J."/>
            <person name="Lipzen A."/>
            <person name="He G."/>
            <person name="Amirebrahimi M."/>
            <person name="Grigoriev I.V."/>
            <person name="Miller A.N."/>
        </authorList>
    </citation>
    <scope>NUCLEOTIDE SEQUENCE [LARGE SCALE GENOMIC DNA]</scope>
    <source>
        <strain evidence="1 2">B22-T-1</strain>
    </source>
</reference>